<organism evidence="6 7">
    <name type="scientific">Luteibacter sahnii</name>
    <dbReference type="NCBI Taxonomy" id="3021977"/>
    <lineage>
        <taxon>Bacteria</taxon>
        <taxon>Pseudomonadati</taxon>
        <taxon>Pseudomonadota</taxon>
        <taxon>Gammaproteobacteria</taxon>
        <taxon>Lysobacterales</taxon>
        <taxon>Rhodanobacteraceae</taxon>
        <taxon>Luteibacter</taxon>
    </lineage>
</organism>
<dbReference type="Gene3D" id="1.10.150.130">
    <property type="match status" value="1"/>
</dbReference>
<dbReference type="InterPro" id="IPR013762">
    <property type="entry name" value="Integrase-like_cat_sf"/>
</dbReference>
<keyword evidence="4" id="KW-0233">DNA recombination</keyword>
<dbReference type="Pfam" id="PF22022">
    <property type="entry name" value="Phage_int_M"/>
    <property type="match status" value="1"/>
</dbReference>
<evidence type="ECO:0000259" key="5">
    <source>
        <dbReference type="PROSITE" id="PS51898"/>
    </source>
</evidence>
<dbReference type="PANTHER" id="PTHR30629:SF2">
    <property type="entry name" value="PROPHAGE INTEGRASE INTS-RELATED"/>
    <property type="match status" value="1"/>
</dbReference>
<gene>
    <name evidence="6" type="ORF">P3W24_17590</name>
</gene>
<keyword evidence="3" id="KW-0238">DNA-binding</keyword>
<sequence>MAKISYKLRDEDIKNWVKNGTRFGLLSDGNNLYLRYRPEDTYPRWIFRYSLQGNARTLGLGSLQHVSAAMARKEAARLLGLIATGRDVAQEKRERAQAAAMEAASQITVAQLAESYFERSVAPRLKHPGIVRAWIDKKINPAIGNLSASKVRPSHVDSLIQSVAREAPTVAPKLLSRLKAIFNHGVKLGYLSVNPASAFEASDAGPSAKVRERWLNRAELVSMLKAMREAPGWNEQNTLTVKLLLTLAVRKAELIESRIEEFDLAEGVWHLPSHRTKTKAAITIPLPTQAQASIRKLIHYGAGSEWLLPARKMQTRLKGHISLDTLNVGLEKSVFPLMKGVDPFTVHDFRRTARTHLEALDVDPFVAERCLNHKIGGLVGVYNKHDYLDKRRDALQRWADLLEDLDRPEAA</sequence>
<dbReference type="Gene3D" id="3.30.160.390">
    <property type="entry name" value="Integrase, DNA-binding domain"/>
    <property type="match status" value="1"/>
</dbReference>
<keyword evidence="7" id="KW-1185">Reference proteome</keyword>
<dbReference type="EMBL" id="JARJJS010000007">
    <property type="protein sequence ID" value="MDF4026791.1"/>
    <property type="molecule type" value="Genomic_DNA"/>
</dbReference>
<dbReference type="Pfam" id="PF00589">
    <property type="entry name" value="Phage_integrase"/>
    <property type="match status" value="1"/>
</dbReference>
<evidence type="ECO:0000256" key="3">
    <source>
        <dbReference type="ARBA" id="ARBA00023125"/>
    </source>
</evidence>
<dbReference type="InterPro" id="IPR053876">
    <property type="entry name" value="Phage_int_M"/>
</dbReference>
<dbReference type="InterPro" id="IPR010998">
    <property type="entry name" value="Integrase_recombinase_N"/>
</dbReference>
<dbReference type="CDD" id="cd00801">
    <property type="entry name" value="INT_P4_C"/>
    <property type="match status" value="1"/>
</dbReference>
<dbReference type="PROSITE" id="PS51898">
    <property type="entry name" value="TYR_RECOMBINASE"/>
    <property type="match status" value="1"/>
</dbReference>
<evidence type="ECO:0000256" key="2">
    <source>
        <dbReference type="ARBA" id="ARBA00022908"/>
    </source>
</evidence>
<dbReference type="InterPro" id="IPR002104">
    <property type="entry name" value="Integrase_catalytic"/>
</dbReference>
<proteinExistence type="inferred from homology"/>
<keyword evidence="2" id="KW-0229">DNA integration</keyword>
<comment type="caution">
    <text evidence="6">The sequence shown here is derived from an EMBL/GenBank/DDBJ whole genome shotgun (WGS) entry which is preliminary data.</text>
</comment>
<dbReference type="InterPro" id="IPR025166">
    <property type="entry name" value="Integrase_DNA_bind_dom"/>
</dbReference>
<name>A0ABT6BF47_9GAMM</name>
<comment type="similarity">
    <text evidence="1">Belongs to the 'phage' integrase family.</text>
</comment>
<protein>
    <submittedName>
        <fullName evidence="6">Tyrosine-type recombinase/integrase</fullName>
    </submittedName>
</protein>
<feature type="domain" description="Tyr recombinase" evidence="5">
    <location>
        <begin position="210"/>
        <end position="396"/>
    </location>
</feature>
<evidence type="ECO:0000256" key="4">
    <source>
        <dbReference type="ARBA" id="ARBA00023172"/>
    </source>
</evidence>
<dbReference type="Proteomes" id="UP001528850">
    <property type="component" value="Unassembled WGS sequence"/>
</dbReference>
<evidence type="ECO:0000313" key="6">
    <source>
        <dbReference type="EMBL" id="MDF4026791.1"/>
    </source>
</evidence>
<dbReference type="SUPFAM" id="SSF56349">
    <property type="entry name" value="DNA breaking-rejoining enzymes"/>
    <property type="match status" value="1"/>
</dbReference>
<dbReference type="PANTHER" id="PTHR30629">
    <property type="entry name" value="PROPHAGE INTEGRASE"/>
    <property type="match status" value="1"/>
</dbReference>
<dbReference type="Pfam" id="PF13356">
    <property type="entry name" value="Arm-DNA-bind_3"/>
    <property type="match status" value="1"/>
</dbReference>
<evidence type="ECO:0000313" key="7">
    <source>
        <dbReference type="Proteomes" id="UP001528850"/>
    </source>
</evidence>
<dbReference type="Gene3D" id="1.10.443.10">
    <property type="entry name" value="Intergrase catalytic core"/>
    <property type="match status" value="1"/>
</dbReference>
<reference evidence="6 7" key="1">
    <citation type="journal article" date="2024" name="Curr. Microbiol.">
        <title>Luteibacter sahnii sp. nov., A Novel Yellow-Colored Xanthomonadin Pigment Producing Probiotic Bacterium from Healthy Rice Seed Microbiome.</title>
        <authorList>
            <person name="Jaiswal G."/>
            <person name="Rana R."/>
            <person name="Nayak P.K."/>
            <person name="Chouhan R."/>
            <person name="Gandhi S.G."/>
            <person name="Patel H.K."/>
            <person name="Patil P.B."/>
        </authorList>
    </citation>
    <scope>NUCLEOTIDE SEQUENCE [LARGE SCALE GENOMIC DNA]</scope>
    <source>
        <strain evidence="6 7">PPL201</strain>
    </source>
</reference>
<dbReference type="InterPro" id="IPR050808">
    <property type="entry name" value="Phage_Integrase"/>
</dbReference>
<dbReference type="InterPro" id="IPR011010">
    <property type="entry name" value="DNA_brk_join_enz"/>
</dbReference>
<dbReference type="InterPro" id="IPR038488">
    <property type="entry name" value="Integrase_DNA-bd_sf"/>
</dbReference>
<accession>A0ABT6BF47</accession>
<evidence type="ECO:0000256" key="1">
    <source>
        <dbReference type="ARBA" id="ARBA00008857"/>
    </source>
</evidence>